<feature type="transmembrane region" description="Helical" evidence="1">
    <location>
        <begin position="329"/>
        <end position="347"/>
    </location>
</feature>
<dbReference type="Pfam" id="PF16983">
    <property type="entry name" value="MFS_MOT1"/>
    <property type="match status" value="2"/>
</dbReference>
<dbReference type="STRING" id="1344416.A0A139AID0"/>
<dbReference type="EMBL" id="KQ965751">
    <property type="protein sequence ID" value="KXS16571.1"/>
    <property type="molecule type" value="Genomic_DNA"/>
</dbReference>
<keyword evidence="1" id="KW-0812">Transmembrane</keyword>
<dbReference type="OrthoDB" id="5402974at2759"/>
<dbReference type="PANTHER" id="PTHR31970">
    <property type="match status" value="1"/>
</dbReference>
<dbReference type="InterPro" id="IPR031563">
    <property type="entry name" value="MOT1/MOT2"/>
</dbReference>
<keyword evidence="1" id="KW-0472">Membrane</keyword>
<accession>A0A139AID0</accession>
<sequence>MSNFLGKRISRWREHALISEFSGMFGDMGTLVPLLVSLSKSNQINLTASLFFGGFFNIFTGLYFDVPICVQPMKSISALAISNNLSIGEVTAAGFFVSAVVFVLGATRLIRVVTRLVPHAVIRGIQMGAGIVLVSKGVATIYQSNQWGFANWAWMDNFVIALLTYLFIAAYYLARRTPSALILFGIGLIFGLVRLYVAKPANAADLGVGPQFMAPFVPTFNYRSLVVAGLGQLPLTCLNSVIAVSILADDLYPLLAHPVASTSDIAVSVGVMNMLSAWFGSIPYCHGAGGLAAQHRFGARTGLAVVSLGALKVLVALLLGNSISGLLNYFPNSILGVMMCLSGVELASPARDAGLHPSGNVELGKRRWTVTVVTAATLVGFNNDGLGFLTGLVCAVVFGVVEEVEACRETTGRPFDLLRLIGGNLVLKVYNKVHGVEDAGTTLSQQVVDPAKEEDQDPGTVVKKPEVDVEAACC</sequence>
<dbReference type="PANTHER" id="PTHR31970:SF9">
    <property type="entry name" value="MOLYBDATE TRANSPORTER 2"/>
    <property type="match status" value="1"/>
</dbReference>
<feature type="transmembrane region" description="Helical" evidence="1">
    <location>
        <begin position="154"/>
        <end position="174"/>
    </location>
</feature>
<organism evidence="2 3">
    <name type="scientific">Gonapodya prolifera (strain JEL478)</name>
    <name type="common">Monoblepharis prolifera</name>
    <dbReference type="NCBI Taxonomy" id="1344416"/>
    <lineage>
        <taxon>Eukaryota</taxon>
        <taxon>Fungi</taxon>
        <taxon>Fungi incertae sedis</taxon>
        <taxon>Chytridiomycota</taxon>
        <taxon>Chytridiomycota incertae sedis</taxon>
        <taxon>Monoblepharidomycetes</taxon>
        <taxon>Monoblepharidales</taxon>
        <taxon>Gonapodyaceae</taxon>
        <taxon>Gonapodya</taxon>
    </lineage>
</organism>
<proteinExistence type="predicted"/>
<feature type="transmembrane region" description="Helical" evidence="1">
    <location>
        <begin position="44"/>
        <end position="64"/>
    </location>
</feature>
<evidence type="ECO:0000256" key="1">
    <source>
        <dbReference type="SAM" id="Phobius"/>
    </source>
</evidence>
<reference evidence="2 3" key="1">
    <citation type="journal article" date="2015" name="Genome Biol. Evol.">
        <title>Phylogenomic analyses indicate that early fungi evolved digesting cell walls of algal ancestors of land plants.</title>
        <authorList>
            <person name="Chang Y."/>
            <person name="Wang S."/>
            <person name="Sekimoto S."/>
            <person name="Aerts A.L."/>
            <person name="Choi C."/>
            <person name="Clum A."/>
            <person name="LaButti K.M."/>
            <person name="Lindquist E.A."/>
            <person name="Yee Ngan C."/>
            <person name="Ohm R.A."/>
            <person name="Salamov A.A."/>
            <person name="Grigoriev I.V."/>
            <person name="Spatafora J.W."/>
            <person name="Berbee M.L."/>
        </authorList>
    </citation>
    <scope>NUCLEOTIDE SEQUENCE [LARGE SCALE GENOMIC DNA]</scope>
    <source>
        <strain evidence="2 3">JEL478</strain>
    </source>
</reference>
<protein>
    <recommendedName>
        <fullName evidence="4">Sulfate transporter</fullName>
    </recommendedName>
</protein>
<feature type="transmembrane region" description="Helical" evidence="1">
    <location>
        <begin position="85"/>
        <end position="104"/>
    </location>
</feature>
<evidence type="ECO:0000313" key="2">
    <source>
        <dbReference type="EMBL" id="KXS16571.1"/>
    </source>
</evidence>
<evidence type="ECO:0000313" key="3">
    <source>
        <dbReference type="Proteomes" id="UP000070544"/>
    </source>
</evidence>
<gene>
    <name evidence="2" type="ORF">M427DRAFT_110884</name>
</gene>
<evidence type="ECO:0008006" key="4">
    <source>
        <dbReference type="Google" id="ProtNLM"/>
    </source>
</evidence>
<feature type="transmembrane region" description="Helical" evidence="1">
    <location>
        <begin position="303"/>
        <end position="323"/>
    </location>
</feature>
<dbReference type="GO" id="GO:0015098">
    <property type="term" value="F:molybdate ion transmembrane transporter activity"/>
    <property type="evidence" value="ECO:0007669"/>
    <property type="project" value="InterPro"/>
</dbReference>
<keyword evidence="1" id="KW-1133">Transmembrane helix</keyword>
<dbReference type="AlphaFoldDB" id="A0A139AID0"/>
<feature type="transmembrane region" description="Helical" evidence="1">
    <location>
        <begin position="180"/>
        <end position="197"/>
    </location>
</feature>
<dbReference type="Proteomes" id="UP000070544">
    <property type="component" value="Unassembled WGS sequence"/>
</dbReference>
<feature type="transmembrane region" description="Helical" evidence="1">
    <location>
        <begin position="124"/>
        <end position="142"/>
    </location>
</feature>
<name>A0A139AID0_GONPJ</name>
<keyword evidence="3" id="KW-1185">Reference proteome</keyword>
<dbReference type="OMA" id="GSMPVCH"/>